<dbReference type="InterPro" id="IPR002110">
    <property type="entry name" value="Ankyrin_rpt"/>
</dbReference>
<dbReference type="PROSITE" id="PS50297">
    <property type="entry name" value="ANK_REP_REGION"/>
    <property type="match status" value="2"/>
</dbReference>
<evidence type="ECO:0000256" key="4">
    <source>
        <dbReference type="SAM" id="MobiDB-lite"/>
    </source>
</evidence>
<reference evidence="5" key="1">
    <citation type="journal article" date="2023" name="Mol. Phylogenet. Evol.">
        <title>Genome-scale phylogeny and comparative genomics of the fungal order Sordariales.</title>
        <authorList>
            <person name="Hensen N."/>
            <person name="Bonometti L."/>
            <person name="Westerberg I."/>
            <person name="Brannstrom I.O."/>
            <person name="Guillou S."/>
            <person name="Cros-Aarteil S."/>
            <person name="Calhoun S."/>
            <person name="Haridas S."/>
            <person name="Kuo A."/>
            <person name="Mondo S."/>
            <person name="Pangilinan J."/>
            <person name="Riley R."/>
            <person name="LaButti K."/>
            <person name="Andreopoulos B."/>
            <person name="Lipzen A."/>
            <person name="Chen C."/>
            <person name="Yan M."/>
            <person name="Daum C."/>
            <person name="Ng V."/>
            <person name="Clum A."/>
            <person name="Steindorff A."/>
            <person name="Ohm R.A."/>
            <person name="Martin F."/>
            <person name="Silar P."/>
            <person name="Natvig D.O."/>
            <person name="Lalanne C."/>
            <person name="Gautier V."/>
            <person name="Ament-Velasquez S.L."/>
            <person name="Kruys A."/>
            <person name="Hutchinson M.I."/>
            <person name="Powell A.J."/>
            <person name="Barry K."/>
            <person name="Miller A.N."/>
            <person name="Grigoriev I.V."/>
            <person name="Debuchy R."/>
            <person name="Gladieux P."/>
            <person name="Hiltunen Thoren M."/>
            <person name="Johannesson H."/>
        </authorList>
    </citation>
    <scope>NUCLEOTIDE SEQUENCE</scope>
    <source>
        <strain evidence="5">PSN309</strain>
    </source>
</reference>
<proteinExistence type="predicted"/>
<dbReference type="EMBL" id="MU864546">
    <property type="protein sequence ID" value="KAK4183467.1"/>
    <property type="molecule type" value="Genomic_DNA"/>
</dbReference>
<dbReference type="Pfam" id="PF12796">
    <property type="entry name" value="Ank_2"/>
    <property type="match status" value="2"/>
</dbReference>
<dbReference type="AlphaFoldDB" id="A0AAN6WNK8"/>
<organism evidence="5 6">
    <name type="scientific">Podospora australis</name>
    <dbReference type="NCBI Taxonomy" id="1536484"/>
    <lineage>
        <taxon>Eukaryota</taxon>
        <taxon>Fungi</taxon>
        <taxon>Dikarya</taxon>
        <taxon>Ascomycota</taxon>
        <taxon>Pezizomycotina</taxon>
        <taxon>Sordariomycetes</taxon>
        <taxon>Sordariomycetidae</taxon>
        <taxon>Sordariales</taxon>
        <taxon>Podosporaceae</taxon>
        <taxon>Podospora</taxon>
    </lineage>
</organism>
<dbReference type="PROSITE" id="PS50088">
    <property type="entry name" value="ANK_REPEAT"/>
    <property type="match status" value="3"/>
</dbReference>
<dbReference type="InterPro" id="IPR036770">
    <property type="entry name" value="Ankyrin_rpt-contain_sf"/>
</dbReference>
<name>A0AAN6WNK8_9PEZI</name>
<feature type="region of interest" description="Disordered" evidence="4">
    <location>
        <begin position="404"/>
        <end position="425"/>
    </location>
</feature>
<keyword evidence="1" id="KW-0677">Repeat</keyword>
<feature type="repeat" description="ANK" evidence="3">
    <location>
        <begin position="202"/>
        <end position="234"/>
    </location>
</feature>
<comment type="caution">
    <text evidence="5">The sequence shown here is derived from an EMBL/GenBank/DDBJ whole genome shotgun (WGS) entry which is preliminary data.</text>
</comment>
<evidence type="ECO:0000256" key="2">
    <source>
        <dbReference type="ARBA" id="ARBA00023043"/>
    </source>
</evidence>
<dbReference type="Pfam" id="PF13637">
    <property type="entry name" value="Ank_4"/>
    <property type="match status" value="1"/>
</dbReference>
<evidence type="ECO:0000256" key="3">
    <source>
        <dbReference type="PROSITE-ProRule" id="PRU00023"/>
    </source>
</evidence>
<sequence>MFSSLSFRPGSGKSAAHQKLLFTDLCQACQDGNLGWARNQVSEGADVNSIDAIFNSPLSYAIKRGDLAIVKLLVEEGGARVGGADGRSSAMVFSAVQSRNIPILTYLLDKSAPISSVCGDSKDRGSWKTPLALAVETGQLEAVKLLVEHGADVNGSEQANSSPKGLTPLCTAADRHYPAITELLLQYQARINASESCADWGSFLTALHVASYRGHDDIVDILLSAGADAALTCTTTMPSKTTGVTALHISTGACATKLLASPGASIFARDSAGQFPLSGAVMVRSVESVRTLLGKSAPVNAQNRKGETALHIACRLFAKEAKRGRPDHLKDYRAIAAELVDGGANPGSKKAARIIIITECKKLLAQLKEDGEDEEERERRTYKRGLFETMDAVAGLVEKQAAERKREAFSSNGATADDGPKEVPRRYVAQSSLAFGY</sequence>
<dbReference type="PANTHER" id="PTHR24126">
    <property type="entry name" value="ANKYRIN REPEAT, PH AND SEC7 DOMAIN CONTAINING PROTEIN SECG-RELATED"/>
    <property type="match status" value="1"/>
</dbReference>
<evidence type="ECO:0000313" key="5">
    <source>
        <dbReference type="EMBL" id="KAK4183467.1"/>
    </source>
</evidence>
<dbReference type="SUPFAM" id="SSF48403">
    <property type="entry name" value="Ankyrin repeat"/>
    <property type="match status" value="1"/>
</dbReference>
<dbReference type="Pfam" id="PF00023">
    <property type="entry name" value="Ank"/>
    <property type="match status" value="1"/>
</dbReference>
<protein>
    <submittedName>
        <fullName evidence="5">Ankyrin repeat-containing domain protein</fullName>
    </submittedName>
</protein>
<keyword evidence="2 3" id="KW-0040">ANK repeat</keyword>
<evidence type="ECO:0000256" key="1">
    <source>
        <dbReference type="ARBA" id="ARBA00022737"/>
    </source>
</evidence>
<feature type="repeat" description="ANK" evidence="3">
    <location>
        <begin position="164"/>
        <end position="196"/>
    </location>
</feature>
<accession>A0AAN6WNK8</accession>
<dbReference type="SMART" id="SM00248">
    <property type="entry name" value="ANK"/>
    <property type="match status" value="7"/>
</dbReference>
<reference evidence="5" key="2">
    <citation type="submission" date="2023-05" db="EMBL/GenBank/DDBJ databases">
        <authorList>
            <consortium name="Lawrence Berkeley National Laboratory"/>
            <person name="Steindorff A."/>
            <person name="Hensen N."/>
            <person name="Bonometti L."/>
            <person name="Westerberg I."/>
            <person name="Brannstrom I.O."/>
            <person name="Guillou S."/>
            <person name="Cros-Aarteil S."/>
            <person name="Calhoun S."/>
            <person name="Haridas S."/>
            <person name="Kuo A."/>
            <person name="Mondo S."/>
            <person name="Pangilinan J."/>
            <person name="Riley R."/>
            <person name="Labutti K."/>
            <person name="Andreopoulos B."/>
            <person name="Lipzen A."/>
            <person name="Chen C."/>
            <person name="Yanf M."/>
            <person name="Daum C."/>
            <person name="Ng V."/>
            <person name="Clum A."/>
            <person name="Ohm R."/>
            <person name="Martin F."/>
            <person name="Silar P."/>
            <person name="Natvig D."/>
            <person name="Lalanne C."/>
            <person name="Gautier V."/>
            <person name="Ament-Velasquez S.L."/>
            <person name="Kruys A."/>
            <person name="Hutchinson M.I."/>
            <person name="Powell A.J."/>
            <person name="Barry K."/>
            <person name="Miller A.N."/>
            <person name="Grigoriev I.V."/>
            <person name="Debuchy R."/>
            <person name="Gladieux P."/>
            <person name="Thoren M.H."/>
            <person name="Johannesson H."/>
        </authorList>
    </citation>
    <scope>NUCLEOTIDE SEQUENCE</scope>
    <source>
        <strain evidence="5">PSN309</strain>
    </source>
</reference>
<gene>
    <name evidence="5" type="ORF">QBC35DRAFT_393812</name>
</gene>
<keyword evidence="6" id="KW-1185">Reference proteome</keyword>
<dbReference type="PANTHER" id="PTHR24126:SF14">
    <property type="entry name" value="ANK_REP_REGION DOMAIN-CONTAINING PROTEIN"/>
    <property type="match status" value="1"/>
</dbReference>
<dbReference type="Proteomes" id="UP001302126">
    <property type="component" value="Unassembled WGS sequence"/>
</dbReference>
<evidence type="ECO:0000313" key="6">
    <source>
        <dbReference type="Proteomes" id="UP001302126"/>
    </source>
</evidence>
<dbReference type="Gene3D" id="1.25.40.20">
    <property type="entry name" value="Ankyrin repeat-containing domain"/>
    <property type="match status" value="1"/>
</dbReference>
<feature type="repeat" description="ANK" evidence="3">
    <location>
        <begin position="126"/>
        <end position="158"/>
    </location>
</feature>